<accession>A0ABD0NKM8</accession>
<dbReference type="Proteomes" id="UP001529510">
    <property type="component" value="Unassembled WGS sequence"/>
</dbReference>
<protein>
    <submittedName>
        <fullName evidence="1">Uncharacterized protein</fullName>
    </submittedName>
</protein>
<organism evidence="1 2">
    <name type="scientific">Cirrhinus mrigala</name>
    <name type="common">Mrigala</name>
    <dbReference type="NCBI Taxonomy" id="683832"/>
    <lineage>
        <taxon>Eukaryota</taxon>
        <taxon>Metazoa</taxon>
        <taxon>Chordata</taxon>
        <taxon>Craniata</taxon>
        <taxon>Vertebrata</taxon>
        <taxon>Euteleostomi</taxon>
        <taxon>Actinopterygii</taxon>
        <taxon>Neopterygii</taxon>
        <taxon>Teleostei</taxon>
        <taxon>Ostariophysi</taxon>
        <taxon>Cypriniformes</taxon>
        <taxon>Cyprinidae</taxon>
        <taxon>Labeoninae</taxon>
        <taxon>Labeonini</taxon>
        <taxon>Cirrhinus</taxon>
    </lineage>
</organism>
<sequence length="50" mass="6058">DLFQSELYTRIIESFKTWDWTAKYIPHLYSPLHSIDKTYEALCTGKRFLM</sequence>
<name>A0ABD0NKM8_CIRMR</name>
<dbReference type="AlphaFoldDB" id="A0ABD0NKM8"/>
<feature type="non-terminal residue" evidence="1">
    <location>
        <position position="1"/>
    </location>
</feature>
<reference evidence="1 2" key="1">
    <citation type="submission" date="2024-05" db="EMBL/GenBank/DDBJ databases">
        <title>Genome sequencing and assembly of Indian major carp, Cirrhinus mrigala (Hamilton, 1822).</title>
        <authorList>
            <person name="Mohindra V."/>
            <person name="Chowdhury L.M."/>
            <person name="Lal K."/>
            <person name="Jena J.K."/>
        </authorList>
    </citation>
    <scope>NUCLEOTIDE SEQUENCE [LARGE SCALE GENOMIC DNA]</scope>
    <source>
        <strain evidence="1">CM1030</strain>
        <tissue evidence="1">Blood</tissue>
    </source>
</reference>
<proteinExistence type="predicted"/>
<feature type="non-terminal residue" evidence="1">
    <location>
        <position position="50"/>
    </location>
</feature>
<gene>
    <name evidence="1" type="ORF">M9458_041336</name>
</gene>
<keyword evidence="2" id="KW-1185">Reference proteome</keyword>
<evidence type="ECO:0000313" key="1">
    <source>
        <dbReference type="EMBL" id="KAL0161940.1"/>
    </source>
</evidence>
<dbReference type="EMBL" id="JAMKFB020000021">
    <property type="protein sequence ID" value="KAL0161940.1"/>
    <property type="molecule type" value="Genomic_DNA"/>
</dbReference>
<evidence type="ECO:0000313" key="2">
    <source>
        <dbReference type="Proteomes" id="UP001529510"/>
    </source>
</evidence>
<comment type="caution">
    <text evidence="1">The sequence shown here is derived from an EMBL/GenBank/DDBJ whole genome shotgun (WGS) entry which is preliminary data.</text>
</comment>